<dbReference type="EMBL" id="PVWG01000067">
    <property type="protein sequence ID" value="PSB15187.1"/>
    <property type="molecule type" value="Genomic_DNA"/>
</dbReference>
<evidence type="ECO:0000313" key="2">
    <source>
        <dbReference type="Proteomes" id="UP000238634"/>
    </source>
</evidence>
<organism evidence="1 2">
    <name type="scientific">Phormidesmis priestleyi ULC007</name>
    <dbReference type="NCBI Taxonomy" id="1920490"/>
    <lineage>
        <taxon>Bacteria</taxon>
        <taxon>Bacillati</taxon>
        <taxon>Cyanobacteriota</taxon>
        <taxon>Cyanophyceae</taxon>
        <taxon>Leptolyngbyales</taxon>
        <taxon>Leptolyngbyaceae</taxon>
        <taxon>Phormidesmis</taxon>
    </lineage>
</organism>
<proteinExistence type="predicted"/>
<evidence type="ECO:0000313" key="1">
    <source>
        <dbReference type="EMBL" id="PSB15187.1"/>
    </source>
</evidence>
<gene>
    <name evidence="1" type="ORF">C7B65_25015</name>
</gene>
<keyword evidence="2" id="KW-1185">Reference proteome</keyword>
<dbReference type="OrthoDB" id="9960520at2"/>
<dbReference type="STRING" id="1920490.GCA_001895925_03285"/>
<dbReference type="RefSeq" id="WP_073075170.1">
    <property type="nucleotide sequence ID" value="NZ_MPPI01000064.1"/>
</dbReference>
<reference evidence="1 2" key="1">
    <citation type="submission" date="2018-02" db="EMBL/GenBank/DDBJ databases">
        <authorList>
            <person name="Cohen D.B."/>
            <person name="Kent A.D."/>
        </authorList>
    </citation>
    <scope>NUCLEOTIDE SEQUENCE [LARGE SCALE GENOMIC DNA]</scope>
    <source>
        <strain evidence="1 2">ULC007</strain>
    </source>
</reference>
<dbReference type="Proteomes" id="UP000238634">
    <property type="component" value="Unassembled WGS sequence"/>
</dbReference>
<sequence length="188" mass="21624">MGKKRHPSKSSISSRDESAVFLDEILQWLCELQSKELEIFDEKRFLELAEVVVKKMGVRVFYDLDRNYRNAYNFLILIHEQGKSPSASTDNDYDSAEKLAQFKIRVDVSRKGGFFRLRVYEISLVDTTVLVPTQERSKSLFKLCEQLVRLLKAQGLVQIPDALIERHINGQNVLGGEVTVRTQLFGEI</sequence>
<dbReference type="AlphaFoldDB" id="A0A2T1D401"/>
<reference evidence="1 2" key="2">
    <citation type="submission" date="2018-03" db="EMBL/GenBank/DDBJ databases">
        <title>The ancient ancestry and fast evolution of plastids.</title>
        <authorList>
            <person name="Moore K.R."/>
            <person name="Magnabosco C."/>
            <person name="Momper L."/>
            <person name="Gold D.A."/>
            <person name="Bosak T."/>
            <person name="Fournier G.P."/>
        </authorList>
    </citation>
    <scope>NUCLEOTIDE SEQUENCE [LARGE SCALE GENOMIC DNA]</scope>
    <source>
        <strain evidence="1 2">ULC007</strain>
    </source>
</reference>
<comment type="caution">
    <text evidence="1">The sequence shown here is derived from an EMBL/GenBank/DDBJ whole genome shotgun (WGS) entry which is preliminary data.</text>
</comment>
<protein>
    <submittedName>
        <fullName evidence="1">Uncharacterized protein</fullName>
    </submittedName>
</protein>
<accession>A0A2T1D401</accession>
<name>A0A2T1D401_9CYAN</name>